<dbReference type="InterPro" id="IPR003593">
    <property type="entry name" value="AAA+_ATPase"/>
</dbReference>
<proteinExistence type="inferred from homology"/>
<keyword evidence="3" id="KW-0547">Nucleotide-binding</keyword>
<dbReference type="InterPro" id="IPR050763">
    <property type="entry name" value="ABC_transporter_ATP-binding"/>
</dbReference>
<evidence type="ECO:0000256" key="2">
    <source>
        <dbReference type="ARBA" id="ARBA00022448"/>
    </source>
</evidence>
<gene>
    <name evidence="6" type="ORF">US40_C0010G0016</name>
</gene>
<sequence length="244" mass="27948">MDILTVKNLTKKFGKFTAVNNISFSLREGEILGLLGPNGAGKTTTIQMLLGVLTPTQGEVKYFNKSLQDNREEILEKVNFSSTYTQLPWLLTVEENLTYTSYLYKIKDRKQRVKKLIEAFRLKKLIKEQMKELSSGEVTRVNLAKAFINYPKVLLLDEPTASLDPETSDYIRKFLIKERNQFNFSIIWTSHNMAEVEEVCDRVVFINHGKIIADDTPEKLAKTIEVCHVVLNVPDGLKRTVEIC</sequence>
<keyword evidence="2" id="KW-0813">Transport</keyword>
<dbReference type="GO" id="GO:0005524">
    <property type="term" value="F:ATP binding"/>
    <property type="evidence" value="ECO:0007669"/>
    <property type="project" value="UniProtKB-KW"/>
</dbReference>
<dbReference type="SMART" id="SM00382">
    <property type="entry name" value="AAA"/>
    <property type="match status" value="1"/>
</dbReference>
<keyword evidence="4 6" id="KW-0067">ATP-binding</keyword>
<dbReference type="InterPro" id="IPR027417">
    <property type="entry name" value="P-loop_NTPase"/>
</dbReference>
<evidence type="ECO:0000313" key="6">
    <source>
        <dbReference type="EMBL" id="KKQ25233.1"/>
    </source>
</evidence>
<comment type="similarity">
    <text evidence="1">Belongs to the ABC transporter superfamily.</text>
</comment>
<dbReference type="PROSITE" id="PS50893">
    <property type="entry name" value="ABC_TRANSPORTER_2"/>
    <property type="match status" value="1"/>
</dbReference>
<evidence type="ECO:0000313" key="7">
    <source>
        <dbReference type="Proteomes" id="UP000034917"/>
    </source>
</evidence>
<evidence type="ECO:0000256" key="3">
    <source>
        <dbReference type="ARBA" id="ARBA00022741"/>
    </source>
</evidence>
<evidence type="ECO:0000256" key="1">
    <source>
        <dbReference type="ARBA" id="ARBA00005417"/>
    </source>
</evidence>
<dbReference type="PANTHER" id="PTHR42711">
    <property type="entry name" value="ABC TRANSPORTER ATP-BINDING PROTEIN"/>
    <property type="match status" value="1"/>
</dbReference>
<organism evidence="6 7">
    <name type="scientific">Candidatus Roizmanbacteria bacterium GW2011_GWC2_37_13</name>
    <dbReference type="NCBI Taxonomy" id="1618486"/>
    <lineage>
        <taxon>Bacteria</taxon>
        <taxon>Candidatus Roizmaniibacteriota</taxon>
    </lineage>
</organism>
<dbReference type="Proteomes" id="UP000034917">
    <property type="component" value="Unassembled WGS sequence"/>
</dbReference>
<dbReference type="PANTHER" id="PTHR42711:SF5">
    <property type="entry name" value="ABC TRANSPORTER ATP-BINDING PROTEIN NATA"/>
    <property type="match status" value="1"/>
</dbReference>
<evidence type="ECO:0000259" key="5">
    <source>
        <dbReference type="PROSITE" id="PS50893"/>
    </source>
</evidence>
<protein>
    <submittedName>
        <fullName evidence="6">ABC-type transport system, ATP-binding component</fullName>
    </submittedName>
</protein>
<dbReference type="GO" id="GO:0016887">
    <property type="term" value="F:ATP hydrolysis activity"/>
    <property type="evidence" value="ECO:0007669"/>
    <property type="project" value="InterPro"/>
</dbReference>
<dbReference type="SUPFAM" id="SSF52540">
    <property type="entry name" value="P-loop containing nucleoside triphosphate hydrolases"/>
    <property type="match status" value="1"/>
</dbReference>
<dbReference type="Pfam" id="PF00005">
    <property type="entry name" value="ABC_tran"/>
    <property type="match status" value="1"/>
</dbReference>
<feature type="domain" description="ABC transporter" evidence="5">
    <location>
        <begin position="4"/>
        <end position="233"/>
    </location>
</feature>
<comment type="caution">
    <text evidence="6">The sequence shown here is derived from an EMBL/GenBank/DDBJ whole genome shotgun (WGS) entry which is preliminary data.</text>
</comment>
<accession>A0A0G0G239</accession>
<dbReference type="AlphaFoldDB" id="A0A0G0G239"/>
<reference evidence="6 7" key="1">
    <citation type="journal article" date="2015" name="Nature">
        <title>rRNA introns, odd ribosomes, and small enigmatic genomes across a large radiation of phyla.</title>
        <authorList>
            <person name="Brown C.T."/>
            <person name="Hug L.A."/>
            <person name="Thomas B.C."/>
            <person name="Sharon I."/>
            <person name="Castelle C.J."/>
            <person name="Singh A."/>
            <person name="Wilkins M.J."/>
            <person name="Williams K.H."/>
            <person name="Banfield J.F."/>
        </authorList>
    </citation>
    <scope>NUCLEOTIDE SEQUENCE [LARGE SCALE GENOMIC DNA]</scope>
</reference>
<dbReference type="CDD" id="cd03230">
    <property type="entry name" value="ABC_DR_subfamily_A"/>
    <property type="match status" value="1"/>
</dbReference>
<name>A0A0G0G239_9BACT</name>
<dbReference type="Gene3D" id="3.40.50.300">
    <property type="entry name" value="P-loop containing nucleotide triphosphate hydrolases"/>
    <property type="match status" value="1"/>
</dbReference>
<dbReference type="InterPro" id="IPR003439">
    <property type="entry name" value="ABC_transporter-like_ATP-bd"/>
</dbReference>
<dbReference type="EMBL" id="LBSV01000010">
    <property type="protein sequence ID" value="KKQ25233.1"/>
    <property type="molecule type" value="Genomic_DNA"/>
</dbReference>
<evidence type="ECO:0000256" key="4">
    <source>
        <dbReference type="ARBA" id="ARBA00022840"/>
    </source>
</evidence>